<organism evidence="1 2">
    <name type="scientific">Pseudomonas chaetocerotis</name>
    <dbReference type="NCBI Taxonomy" id="2758695"/>
    <lineage>
        <taxon>Bacteria</taxon>
        <taxon>Pseudomonadati</taxon>
        <taxon>Pseudomonadota</taxon>
        <taxon>Gammaproteobacteria</taxon>
        <taxon>Pseudomonadales</taxon>
        <taxon>Pseudomonadaceae</taxon>
        <taxon>Pseudomonas</taxon>
    </lineage>
</organism>
<comment type="caution">
    <text evidence="1">The sequence shown here is derived from an EMBL/GenBank/DDBJ whole genome shotgun (WGS) entry which is preliminary data.</text>
</comment>
<dbReference type="RefSeq" id="WP_196477194.1">
    <property type="nucleotide sequence ID" value="NZ_JACFYX020000008.1"/>
</dbReference>
<accession>A0A931GD58</accession>
<protein>
    <submittedName>
        <fullName evidence="1">Uncharacterized protein</fullName>
    </submittedName>
</protein>
<dbReference type="EMBL" id="JACFYX010000046">
    <property type="protein sequence ID" value="MBG0838420.1"/>
    <property type="molecule type" value="Genomic_DNA"/>
</dbReference>
<evidence type="ECO:0000313" key="1">
    <source>
        <dbReference type="EMBL" id="MBG0838420.1"/>
    </source>
</evidence>
<dbReference type="Proteomes" id="UP000596932">
    <property type="component" value="Unassembled WGS sequence"/>
</dbReference>
<reference evidence="1" key="1">
    <citation type="submission" date="2020-07" db="EMBL/GenBank/DDBJ databases">
        <title>Pseudomonas chaetoceroseae sp. nov., a new member of the Pseudomonas oleovorans group isolated from a culture of Chaetoceros calcitrans.</title>
        <authorList>
            <person name="Girard L."/>
            <person name="Lood C."/>
            <person name="De Mot R."/>
            <person name="Baudart J."/>
        </authorList>
    </citation>
    <scope>NUCLEOTIDE SEQUENCE</scope>
    <source>
        <strain evidence="1">536</strain>
    </source>
</reference>
<sequence>MFLRPFMAPEGTALLAAAALLMWLSVLLLRTLYYRVNRHNAQVYELEVAEVKRAWWMRYRQQAGLRQCLLLGAAGSTAAHWQQVLARQQRPPVPVKEGEGNALRLLSIFGSDSTEREAQLAHLLAMQWREQLPATLSEAPLACYWLGSISAWATFVAGISEYCPDLRLPAQAQAWLAQETLEAVIERLQDAPEHAWILCAGCRSLPAGKDSALPAGEAAVLWVLGRPDQGVRLGRGECYDVGTDALVDVAQQACSQRYLDAPPEMCVSFSQRDIPELSELDWRLSAHLQDVYWGDLGDLEAMVVQTLAALHVQHQGSPCGWLAKSSSRSLILGVVGASYESA</sequence>
<name>A0A931GD58_9PSED</name>
<gene>
    <name evidence="1" type="ORF">H3221_25230</name>
</gene>
<evidence type="ECO:0000313" key="2">
    <source>
        <dbReference type="Proteomes" id="UP000596932"/>
    </source>
</evidence>
<keyword evidence="2" id="KW-1185">Reference proteome</keyword>
<proteinExistence type="predicted"/>
<dbReference type="AlphaFoldDB" id="A0A931GD58"/>